<feature type="domain" description="B box-type" evidence="8">
    <location>
        <begin position="1162"/>
        <end position="1203"/>
    </location>
</feature>
<name>A0A151M6T2_ALLMI</name>
<feature type="compositionally biased region" description="Acidic residues" evidence="6">
    <location>
        <begin position="608"/>
        <end position="617"/>
    </location>
</feature>
<feature type="domain" description="B box-type" evidence="8">
    <location>
        <begin position="673"/>
        <end position="714"/>
    </location>
</feature>
<sequence>MVLLHWGSVGHSSGAMEDTTTVTESLEEELSCPLCLDIYKDPVSLSCGHTFCQECVLKVISAHQQKPCETYSCPICQVDLLPVPKLQKNFQLCRIVEKFLAALPKEGCWQAKTSASKQEQVLPCDFCLGQPQPAVRSCLTCDASFCQAHLRKHRIKTAQKGHVLVEPRGSPEERKCPKHGKVFSAFCQNDLTCICVTCHITSYHKGHHIISLQEACNQGLARVSRIENMMQMYINTVDKALVSLQRSEEQAQAQENILKDQLSNLFKEIHSQVDHTKVQLLDAIKYNKEEWLSRILRVRHVMEQKRDEAYQTFCELQTVRAQVDDFIFLKAFKVTQDRFKQQDFSIDYMKVLSPAPSMQLNRWTMVNIQRQTQIFVSKITACLQPGHRSEEEEDFPVVSRKRKRLEKLNQETLYDWASKSEAKRRWQSDIDPGMSALAPPLRTYYTNHSDHGSPEQANKAIPQISVDIPPVCTALLCTLRFVPVSAASPSVSFSAVSLRFLALTPEAMAEASELGAASSLEEELTCPICLDVYRNPVSLTCGHSFCKDCVQKAVSTQQSQEGSCHCPLCQAQLEPSLELQTNFQLHSIVGKLLGAPKKSTSQEKEAPQPEEIEDTPQEDETVLCDFCLEQSQPAVKTCLNCEASLCQAHLSKHNARATQRSHVLVEPSAGNSLEERKCSEHSKLVECYCVDDLACICVLCYIAGSHRDHNIITLKEAWDKELGVLHQTLQEVQTSESELNKSLENLLENEEKVKTDEKMFRDQLLKLFKEIRSQVDQKEGEILEAIKSSTEEQLSEIQKRKQATEQKRDEAVKVVQELQASKRQRDAWLFLKTFKVARDRLRQQDFKVDDMKMPAPVIQLDYLTVENILKKSQQFILDVHKWIHVPYNHYHLTFRTGDNHPNLMISHNFRTLTWNYGTTDYSKNDFELYYSPDYLFPMALSSETFSAGRHFWEVDTSSGAHWSLGVTTCSSLWNKTSMYNYYLQKEGNWLSVFEHATGQTGLSISMAEAKEEFSKAADLEDELSCPVCLCLYRNPVSLTCGHSFCKECIQKALNAQQQSKTTYFCPMCKVELGPFLELHKNFQLCSIVETFKATVSKGKQGKEKGTQKKMVPCDFCLEQSQTAVKICLTCEASLCQAHLTKHNTKILQRDHVLVEVTVGCSLEDRKCREHSKLLECYCEDDETYICVLCSIAGSHKGHSVITMKEAYDQELAVLSETVKSIRENRSALNKALEELQKSENQLKINTKTLTTQLSNLFKEIKTEVEQKEKQILCDIQSNEKKQQADLLKVKKQMEEQRDKATQSLQELQMMRGQTDSFLFLREFKSVKDRIENQDFSIDSIDCTVKSLTKCSRPEQRKAPVSLLLTPSYIIHFNGNRLRRSSSKCRV</sequence>
<keyword evidence="5" id="KW-0175">Coiled coil</keyword>
<dbReference type="InterPro" id="IPR001841">
    <property type="entry name" value="Znf_RING"/>
</dbReference>
<organism evidence="9 10">
    <name type="scientific">Alligator mississippiensis</name>
    <name type="common">American alligator</name>
    <dbReference type="NCBI Taxonomy" id="8496"/>
    <lineage>
        <taxon>Eukaryota</taxon>
        <taxon>Metazoa</taxon>
        <taxon>Chordata</taxon>
        <taxon>Craniata</taxon>
        <taxon>Vertebrata</taxon>
        <taxon>Euteleostomi</taxon>
        <taxon>Archelosauria</taxon>
        <taxon>Archosauria</taxon>
        <taxon>Crocodylia</taxon>
        <taxon>Alligatoridae</taxon>
        <taxon>Alligatorinae</taxon>
        <taxon>Alligator</taxon>
    </lineage>
</organism>
<dbReference type="PROSITE" id="PS00518">
    <property type="entry name" value="ZF_RING_1"/>
    <property type="match status" value="3"/>
</dbReference>
<dbReference type="Pfam" id="PF00643">
    <property type="entry name" value="zf-B_box"/>
    <property type="match status" value="3"/>
</dbReference>
<dbReference type="GO" id="GO:0008270">
    <property type="term" value="F:zinc ion binding"/>
    <property type="evidence" value="ECO:0007669"/>
    <property type="project" value="UniProtKB-KW"/>
</dbReference>
<dbReference type="GO" id="GO:0016874">
    <property type="term" value="F:ligase activity"/>
    <property type="evidence" value="ECO:0007669"/>
    <property type="project" value="UniProtKB-KW"/>
</dbReference>
<gene>
    <name evidence="9" type="ORF">Y1Q_0010724</name>
</gene>
<evidence type="ECO:0000259" key="7">
    <source>
        <dbReference type="PROSITE" id="PS50089"/>
    </source>
</evidence>
<feature type="domain" description="RING-type" evidence="7">
    <location>
        <begin position="1025"/>
        <end position="1069"/>
    </location>
</feature>
<feature type="coiled-coil region" evidence="5">
    <location>
        <begin position="1279"/>
        <end position="1310"/>
    </location>
</feature>
<feature type="domain" description="RING-type" evidence="7">
    <location>
        <begin position="526"/>
        <end position="570"/>
    </location>
</feature>
<dbReference type="Gene3D" id="4.10.830.40">
    <property type="match status" value="3"/>
</dbReference>
<dbReference type="Pfam" id="PF25600">
    <property type="entry name" value="TRIM_CC"/>
    <property type="match status" value="1"/>
</dbReference>
<proteinExistence type="predicted"/>
<protein>
    <submittedName>
        <fullName evidence="9">E3 ubiquitin/ISG15 ligase TRIM25-like</fullName>
    </submittedName>
</protein>
<dbReference type="SMART" id="SM00336">
    <property type="entry name" value="BBOX"/>
    <property type="match status" value="5"/>
</dbReference>
<dbReference type="PANTHER" id="PTHR25465">
    <property type="entry name" value="B-BOX DOMAIN CONTAINING"/>
    <property type="match status" value="1"/>
</dbReference>
<keyword evidence="2 4" id="KW-0863">Zinc-finger</keyword>
<feature type="domain" description="RING-type" evidence="7">
    <location>
        <begin position="32"/>
        <end position="77"/>
    </location>
</feature>
<feature type="coiled-coil region" evidence="5">
    <location>
        <begin position="241"/>
        <end position="268"/>
    </location>
</feature>
<dbReference type="PROSITE" id="PS50119">
    <property type="entry name" value="ZF_BBOX"/>
    <property type="match status" value="3"/>
</dbReference>
<accession>A0A151M6T2</accession>
<dbReference type="SMART" id="SM00184">
    <property type="entry name" value="RING"/>
    <property type="match status" value="3"/>
</dbReference>
<dbReference type="EMBL" id="AKHW03006437">
    <property type="protein sequence ID" value="KYO20150.1"/>
    <property type="molecule type" value="Genomic_DNA"/>
</dbReference>
<dbReference type="Gene3D" id="3.30.160.60">
    <property type="entry name" value="Classic Zinc Finger"/>
    <property type="match status" value="3"/>
</dbReference>
<keyword evidence="10" id="KW-1185">Reference proteome</keyword>
<dbReference type="Gene3D" id="2.60.120.920">
    <property type="match status" value="1"/>
</dbReference>
<evidence type="ECO:0000313" key="10">
    <source>
        <dbReference type="Proteomes" id="UP000050525"/>
    </source>
</evidence>
<feature type="region of interest" description="Disordered" evidence="6">
    <location>
        <begin position="596"/>
        <end position="617"/>
    </location>
</feature>
<evidence type="ECO:0000256" key="5">
    <source>
        <dbReference type="SAM" id="Coils"/>
    </source>
</evidence>
<dbReference type="InterPro" id="IPR013083">
    <property type="entry name" value="Znf_RING/FYVE/PHD"/>
</dbReference>
<dbReference type="SUPFAM" id="SSF57850">
    <property type="entry name" value="RING/U-box"/>
    <property type="match status" value="3"/>
</dbReference>
<keyword evidence="3" id="KW-0862">Zinc</keyword>
<dbReference type="InterPro" id="IPR000315">
    <property type="entry name" value="Znf_B-box"/>
</dbReference>
<dbReference type="InterPro" id="IPR017907">
    <property type="entry name" value="Znf_RING_CS"/>
</dbReference>
<evidence type="ECO:0000256" key="1">
    <source>
        <dbReference type="ARBA" id="ARBA00022723"/>
    </source>
</evidence>
<dbReference type="CDD" id="cd19769">
    <property type="entry name" value="Bbox2_TRIM16-like"/>
    <property type="match status" value="2"/>
</dbReference>
<evidence type="ECO:0000256" key="2">
    <source>
        <dbReference type="ARBA" id="ARBA00022771"/>
    </source>
</evidence>
<dbReference type="Pfam" id="PF13445">
    <property type="entry name" value="zf-RING_UBOX"/>
    <property type="match status" value="3"/>
</dbReference>
<dbReference type="PANTHER" id="PTHR25465:SF77">
    <property type="entry name" value="E3 UBIQUITIN_ISG15 LIGASE TRIM25"/>
    <property type="match status" value="1"/>
</dbReference>
<feature type="coiled-coil region" evidence="5">
    <location>
        <begin position="1204"/>
        <end position="1252"/>
    </location>
</feature>
<feature type="coiled-coil region" evidence="5">
    <location>
        <begin position="729"/>
        <end position="821"/>
    </location>
</feature>
<evidence type="ECO:0000256" key="4">
    <source>
        <dbReference type="PROSITE-ProRule" id="PRU00024"/>
    </source>
</evidence>
<dbReference type="SUPFAM" id="SSF57845">
    <property type="entry name" value="B-box zinc-binding domain"/>
    <property type="match status" value="3"/>
</dbReference>
<dbReference type="InterPro" id="IPR027370">
    <property type="entry name" value="Znf-RING_euk"/>
</dbReference>
<dbReference type="InterPro" id="IPR013320">
    <property type="entry name" value="ConA-like_dom_sf"/>
</dbReference>
<evidence type="ECO:0000256" key="3">
    <source>
        <dbReference type="ARBA" id="ARBA00022833"/>
    </source>
</evidence>
<keyword evidence="1" id="KW-0479">Metal-binding</keyword>
<evidence type="ECO:0000256" key="6">
    <source>
        <dbReference type="SAM" id="MobiDB-lite"/>
    </source>
</evidence>
<dbReference type="PROSITE" id="PS50089">
    <property type="entry name" value="ZF_RING_2"/>
    <property type="match status" value="3"/>
</dbReference>
<dbReference type="InterPro" id="IPR058030">
    <property type="entry name" value="TRIM8/14/16/25/29/45/65_CC"/>
</dbReference>
<dbReference type="Proteomes" id="UP000050525">
    <property type="component" value="Unassembled WGS sequence"/>
</dbReference>
<dbReference type="Gene3D" id="3.30.40.10">
    <property type="entry name" value="Zinc/RING finger domain, C3HC4 (zinc finger)"/>
    <property type="match status" value="3"/>
</dbReference>
<evidence type="ECO:0000259" key="8">
    <source>
        <dbReference type="PROSITE" id="PS50119"/>
    </source>
</evidence>
<feature type="domain" description="B box-type" evidence="8">
    <location>
        <begin position="171"/>
        <end position="212"/>
    </location>
</feature>
<comment type="caution">
    <text evidence="9">The sequence shown here is derived from an EMBL/GenBank/DDBJ whole genome shotgun (WGS) entry which is preliminary data.</text>
</comment>
<dbReference type="InterPro" id="IPR043136">
    <property type="entry name" value="B30.2/SPRY_sf"/>
</dbReference>
<dbReference type="SUPFAM" id="SSF49899">
    <property type="entry name" value="Concanavalin A-like lectins/glucanases"/>
    <property type="match status" value="1"/>
</dbReference>
<evidence type="ECO:0000313" key="9">
    <source>
        <dbReference type="EMBL" id="KYO20150.1"/>
    </source>
</evidence>
<dbReference type="InterPro" id="IPR051051">
    <property type="entry name" value="E3_ubiq-ligase_TRIM/RNF"/>
</dbReference>
<reference evidence="9 10" key="1">
    <citation type="journal article" date="2012" name="Genome Biol.">
        <title>Sequencing three crocodilian genomes to illuminate the evolution of archosaurs and amniotes.</title>
        <authorList>
            <person name="St John J.A."/>
            <person name="Braun E.L."/>
            <person name="Isberg S.R."/>
            <person name="Miles L.G."/>
            <person name="Chong A.Y."/>
            <person name="Gongora J."/>
            <person name="Dalzell P."/>
            <person name="Moran C."/>
            <person name="Bed'hom B."/>
            <person name="Abzhanov A."/>
            <person name="Burgess S.C."/>
            <person name="Cooksey A.M."/>
            <person name="Castoe T.A."/>
            <person name="Crawford N.G."/>
            <person name="Densmore L.D."/>
            <person name="Drew J.C."/>
            <person name="Edwards S.V."/>
            <person name="Faircloth B.C."/>
            <person name="Fujita M.K."/>
            <person name="Greenwold M.J."/>
            <person name="Hoffmann F.G."/>
            <person name="Howard J.M."/>
            <person name="Iguchi T."/>
            <person name="Janes D.E."/>
            <person name="Khan S.Y."/>
            <person name="Kohno S."/>
            <person name="de Koning A.J."/>
            <person name="Lance S.L."/>
            <person name="McCarthy F.M."/>
            <person name="McCormack J.E."/>
            <person name="Merchant M.E."/>
            <person name="Peterson D.G."/>
            <person name="Pollock D.D."/>
            <person name="Pourmand N."/>
            <person name="Raney B.J."/>
            <person name="Roessler K.A."/>
            <person name="Sanford J.R."/>
            <person name="Sawyer R.H."/>
            <person name="Schmidt C.J."/>
            <person name="Triplett E.W."/>
            <person name="Tuberville T.D."/>
            <person name="Venegas-Anaya M."/>
            <person name="Howard J.T."/>
            <person name="Jarvis E.D."/>
            <person name="Guillette L.J.Jr."/>
            <person name="Glenn T.C."/>
            <person name="Green R.E."/>
            <person name="Ray D.A."/>
        </authorList>
    </citation>
    <scope>NUCLEOTIDE SEQUENCE [LARGE SCALE GENOMIC DNA]</scope>
    <source>
        <strain evidence="9">KSC_2009_1</strain>
    </source>
</reference>
<dbReference type="eggNOG" id="KOG2177">
    <property type="taxonomic scope" value="Eukaryota"/>
</dbReference>